<proteinExistence type="predicted"/>
<evidence type="ECO:0000256" key="4">
    <source>
        <dbReference type="SAM" id="SignalP"/>
    </source>
</evidence>
<gene>
    <name evidence="7" type="ORF">SanaruYs_30040</name>
</gene>
<dbReference type="Pfam" id="PF00560">
    <property type="entry name" value="LRR_1"/>
    <property type="match status" value="4"/>
</dbReference>
<dbReference type="SUPFAM" id="SSF63829">
    <property type="entry name" value="Calcium-dependent phosphotriesterase"/>
    <property type="match status" value="1"/>
</dbReference>
<dbReference type="Pfam" id="PF12799">
    <property type="entry name" value="LRR_4"/>
    <property type="match status" value="1"/>
</dbReference>
<dbReference type="NCBIfam" id="TIGR04183">
    <property type="entry name" value="Por_Secre_tail"/>
    <property type="match status" value="1"/>
</dbReference>
<evidence type="ECO:0000259" key="5">
    <source>
        <dbReference type="Pfam" id="PF07593"/>
    </source>
</evidence>
<dbReference type="InterPro" id="IPR028994">
    <property type="entry name" value="Integrin_alpha_N"/>
</dbReference>
<dbReference type="Proteomes" id="UP000288227">
    <property type="component" value="Unassembled WGS sequence"/>
</dbReference>
<dbReference type="InterPro" id="IPR011519">
    <property type="entry name" value="UnbV_ASPIC"/>
</dbReference>
<evidence type="ECO:0000256" key="3">
    <source>
        <dbReference type="ARBA" id="ARBA00022737"/>
    </source>
</evidence>
<keyword evidence="8" id="KW-1185">Reference proteome</keyword>
<feature type="domain" description="ASPIC/UnbV" evidence="5">
    <location>
        <begin position="1472"/>
        <end position="1538"/>
    </location>
</feature>
<dbReference type="Gene3D" id="3.80.10.10">
    <property type="entry name" value="Ribonuclease Inhibitor"/>
    <property type="match status" value="5"/>
</dbReference>
<dbReference type="Pfam" id="PF18962">
    <property type="entry name" value="Por_Secre_tail"/>
    <property type="match status" value="1"/>
</dbReference>
<feature type="domain" description="Secretion system C-terminal sorting" evidence="6">
    <location>
        <begin position="2452"/>
        <end position="2518"/>
    </location>
</feature>
<dbReference type="InterPro" id="IPR013517">
    <property type="entry name" value="FG-GAP"/>
</dbReference>
<comment type="caution">
    <text evidence="7">The sequence shown here is derived from an EMBL/GenBank/DDBJ whole genome shotgun (WGS) entry which is preliminary data.</text>
</comment>
<dbReference type="Pfam" id="PF13517">
    <property type="entry name" value="FG-GAP_3"/>
    <property type="match status" value="2"/>
</dbReference>
<dbReference type="PROSITE" id="PS51450">
    <property type="entry name" value="LRR"/>
    <property type="match status" value="2"/>
</dbReference>
<dbReference type="PANTHER" id="PTHR48064">
    <property type="entry name" value="OS01G0750400 PROTEIN"/>
    <property type="match status" value="1"/>
</dbReference>
<dbReference type="InterPro" id="IPR025875">
    <property type="entry name" value="Leu-rich_rpt_4"/>
</dbReference>
<dbReference type="InterPro" id="IPR026444">
    <property type="entry name" value="Secre_tail"/>
</dbReference>
<accession>A0A401UCY5</accession>
<evidence type="ECO:0000313" key="8">
    <source>
        <dbReference type="Proteomes" id="UP000288227"/>
    </source>
</evidence>
<dbReference type="InterPro" id="IPR001611">
    <property type="entry name" value="Leu-rich_rpt"/>
</dbReference>
<keyword evidence="3" id="KW-0677">Repeat</keyword>
<dbReference type="FunFam" id="3.80.10.10:FF:000041">
    <property type="entry name" value="LRR receptor-like serine/threonine-protein kinase ERECTA"/>
    <property type="match status" value="2"/>
</dbReference>
<dbReference type="SUPFAM" id="SSF48726">
    <property type="entry name" value="Immunoglobulin"/>
    <property type="match status" value="1"/>
</dbReference>
<protein>
    <recommendedName>
        <fullName evidence="9">Fibronectin type-III domain-containing protein</fullName>
    </recommendedName>
</protein>
<dbReference type="OrthoDB" id="937114at2"/>
<dbReference type="InterPro" id="IPR053038">
    <property type="entry name" value="RLP_Defense"/>
</dbReference>
<dbReference type="SUPFAM" id="SSF69318">
    <property type="entry name" value="Integrin alpha N-terminal domain"/>
    <property type="match status" value="2"/>
</dbReference>
<dbReference type="Gene3D" id="2.60.40.10">
    <property type="entry name" value="Immunoglobulins"/>
    <property type="match status" value="2"/>
</dbReference>
<evidence type="ECO:0000256" key="2">
    <source>
        <dbReference type="ARBA" id="ARBA00022729"/>
    </source>
</evidence>
<dbReference type="SMART" id="SM00364">
    <property type="entry name" value="LRR_BAC"/>
    <property type="match status" value="3"/>
</dbReference>
<dbReference type="InterPro" id="IPR032675">
    <property type="entry name" value="LRR_dom_sf"/>
</dbReference>
<name>A0A401UCY5_9BACT</name>
<sequence>MLKSAFHLIAFCLFTLVLEAQELPYAIQRVQQPIRVVVGTFPAYQIYESVIDNAGNTYVTGFFRGTADFDPGVATQQLVSQSPSVADAFFAKYGANGALVYVKAISGLGDKTANTIALTSNGKVLIGGYFFGFANFDPGVTDFSLGSLGGSDAFYARFDAATGAFESASATGGAGNDGISKIVVASNNDAYMYGYFAQTVDFDFGVGELYLSAATSGQDRFIAKYDDLLTLQWAHALPNLFVTSIALDASSFIVTGSFQTTTDMDPGPTTLLKSPAGSSDIWLSKFDLNGNLVWNNTMGGVDFDNAVDIAVDAGSNIYIAGNFNQTADFDPSAGVQNIVSNGLNDAFSAKYNSAGGLDWVRSWGGSRADQATSLVALDNNRIVICGTFSSLSMDIDPGAGTKQLTNAGPENASDAYLIVLNDTGNLLDGFNYGASGVSETAGLINGQGSSFSIIGNITQTIDFDPSSNIYNLINDTGFQQAYLASYSLLSTLPAAQATALTFPGQTTSSIDVAFTPAAGADGYLVMRRANAASTSIPKDGFTYNVGNNIGDGMVVSVGAVTSFTDNNLAADVNYHYSVFAYTESAGAVNYLTANPLVGNLSTIDIVETRLTDSLTLVSFYNATNGAVWTNNTNWLSGTLDTWYGINLNGNRVSSISLANNLLQGSLPLSFSNLSAIDTLILNNNQLSGTIPPDLSRLASLQVLNLANNSFTGSIPSELGVLPNLRTLDLGTNQLTGSIPTTLGNISSLLELRLLNNLLSGPIPTSLATIPGLSVIILNNNPLITNIPIEIGNISTLTILELQNCQLTGSIPTELGNLSSLTRLDLGGNFINGRQNNIIRNRLTGGFPASLTNLTNLNFLNLSHNELTGTLPAGISNLTNLGTLWLSGNYFTFGAFPPEVLSLPNITILYLSYCGITGNIPTTISDIPLLTDIFLDFNEIESIPVSLAAKANLNTLVVSNNQLSTLPDFSGTTSLNYLEVRNNNLQFDALEPNILKFSDPVNYAPQNQIGTPQNISLVPGNALNIAFSIGGSANTYTWRLNNVIQPTEIASTISIVSVQATNAGTWGLTITNSLVPSLTLTTSPAQVTVVAESVFTWQNGGDLTTDGNNASMYSGVWGDFDNDGFEDIYTLGVNDSLSGGLYRNNGNGTFTRTNAIDFADGRSGTWGDYNNDGNLDLFVPDFGFATALTDNQVQIYKNNGNGTFTKINLPIDGVAGTWGDFDIDGDLDISISSTQFNEVFFRNDGNDVFTRIENDINDNGQWNNIAFYADADIRLDYLIPSPNSNVNSLRLFYGNNSNQFYDGFTFPTLSGLTRGASVADIDNDGDYDIYVMLSTGVGENAFFINDGYGYFTEEPASIRLGELVRGGRGSAFGDLNNDGHIDLITDQNTLAPNGWTVYFNNGDGTFTRELNQTFKNSNTFAGIALGDYDNNGFLDAVSATFNPGTTNGLYRNTGNANHWLKIKLTGSTTNRNGIGARIAVKADGFWRHHQVITTNGFANQNSLLSHFGTGSATVIDSVVVKWPSGYRQIIVNQAADQLILINEPLNPVSDTDMELIAAYQVASQNAESFASLEDYNLDNADNMLISGYFIGSIDFDPGAGVEILTSSSVSNDDNFIGKYTSTGALAWIYPFANDNGNRVDHESTAADPSNNVIIAGMVSGTFDVDPTIGVTTLTSNGLNGDPYFAKYSPTGNFLWAKQLLSNTGNYPRIDVVQVDEAGNVIITGSFGGGDIDADPGVGTALITNSGIGVITFLAKYDNDGNYIWSIPIGDPDLYQYPMSLATDDTNNIYLTYEANDSGGSSEMIISKYDANGTSIWAVTNTNLYGSDFRSLTIDETNNRLYIPGSYSGTPNFTGTSGSGTLPATNDSDNGYVAIYDLNGAFINAFAFESSNEAYPVSLSVLEDGNLLISGGFEGTIDLDPSAAKYEFYGKTSSFITKLSSTGTFIWGAAMPNSFGLISKLNSQNELASVIFYGEGNTDVDVEPGPGVFTISSNSNDEDFAFLTYDIQGGVLSADSLALQAFYQATGGPNWTNRTNWLSGDVSTWFGITVTNDKITAINLPENNLTGSIPADALILDDLLTINLAGNNLQAIPDLSILTDITVADVSRNNLDFGSLEYNVDVPGINYADQKDIIAFPDSILVAAGDDYILETTIGGTVNNYQWKLNEVNITDALRDTLFIESIGRNNMGAYTVELTNSIVTGLTLKTVPVNVLATADLSGSLLMSASVPATAGTLRLLRVTASNGYDTISTIGVNGDGTYLFDNVVLDDYQIVGFADTLVVGQERALPTYYSSTIFWEEADTLFIENSISELDILSQLEPTEPLVEDGIIKGIVQEDDGTGERTEKTSRIKGAGVTARRSQGTGRGKEIFVLVAYVFTNDEGEFDISGLPTGIYRINIQYPGFPMDETSFVDIPIGTNVLDEVVEVEATVAEGKISVRQLIITSLEGTEYKAEVYPNPASTALYINFEKSSTNRKIELTDMAGAILNKQSANTQTTQFDVSSLQTGIYLLKIKDKDNTVKVIRIAVQN</sequence>
<reference evidence="7 8" key="1">
    <citation type="submission" date="2018-11" db="EMBL/GenBank/DDBJ databases">
        <title>Chryseotalea sanarue gen. nov., sp., nov., a member of the family Cytophagaceae, isolated from a brackish lake in Hamamatsu Japan.</title>
        <authorList>
            <person name="Maejima Y."/>
            <person name="Iino T."/>
            <person name="Muraguchi Y."/>
            <person name="Fukuda K."/>
            <person name="Ohkuma M."/>
            <person name="Moriuchi R."/>
            <person name="Dohra H."/>
            <person name="Kimbara K."/>
            <person name="Shintani M."/>
        </authorList>
    </citation>
    <scope>NUCLEOTIDE SEQUENCE [LARGE SCALE GENOMIC DNA]</scope>
    <source>
        <strain evidence="7 8">Ys</strain>
    </source>
</reference>
<dbReference type="SUPFAM" id="SSF52047">
    <property type="entry name" value="RNI-like"/>
    <property type="match status" value="1"/>
</dbReference>
<dbReference type="InterPro" id="IPR013783">
    <property type="entry name" value="Ig-like_fold"/>
</dbReference>
<dbReference type="InterPro" id="IPR003591">
    <property type="entry name" value="Leu-rich_rpt_typical-subtyp"/>
</dbReference>
<dbReference type="Pfam" id="PF07593">
    <property type="entry name" value="UnbV_ASPIC"/>
    <property type="match status" value="1"/>
</dbReference>
<keyword evidence="1" id="KW-0433">Leucine-rich repeat</keyword>
<evidence type="ECO:0000313" key="7">
    <source>
        <dbReference type="EMBL" id="GCC52765.1"/>
    </source>
</evidence>
<dbReference type="PANTHER" id="PTHR48064:SF6">
    <property type="entry name" value="RECEPTOR-LIKE PROTEIN KINASE 2"/>
    <property type="match status" value="1"/>
</dbReference>
<dbReference type="SMART" id="SM00369">
    <property type="entry name" value="LRR_TYP"/>
    <property type="match status" value="7"/>
</dbReference>
<dbReference type="SUPFAM" id="SSF52058">
    <property type="entry name" value="L domain-like"/>
    <property type="match status" value="2"/>
</dbReference>
<dbReference type="EMBL" id="BHXQ01000005">
    <property type="protein sequence ID" value="GCC52765.1"/>
    <property type="molecule type" value="Genomic_DNA"/>
</dbReference>
<evidence type="ECO:0000256" key="1">
    <source>
        <dbReference type="ARBA" id="ARBA00022614"/>
    </source>
</evidence>
<evidence type="ECO:0000259" key="6">
    <source>
        <dbReference type="Pfam" id="PF18962"/>
    </source>
</evidence>
<keyword evidence="2 4" id="KW-0732">Signal</keyword>
<dbReference type="InterPro" id="IPR036179">
    <property type="entry name" value="Ig-like_dom_sf"/>
</dbReference>
<feature type="signal peptide" evidence="4">
    <location>
        <begin position="1"/>
        <end position="20"/>
    </location>
</feature>
<evidence type="ECO:0008006" key="9">
    <source>
        <dbReference type="Google" id="ProtNLM"/>
    </source>
</evidence>
<feature type="chain" id="PRO_5019176853" description="Fibronectin type-III domain-containing protein" evidence="4">
    <location>
        <begin position="21"/>
        <end position="2526"/>
    </location>
</feature>
<organism evidence="7 8">
    <name type="scientific">Chryseotalea sanaruensis</name>
    <dbReference type="NCBI Taxonomy" id="2482724"/>
    <lineage>
        <taxon>Bacteria</taxon>
        <taxon>Pseudomonadati</taxon>
        <taxon>Bacteroidota</taxon>
        <taxon>Cytophagia</taxon>
        <taxon>Cytophagales</taxon>
        <taxon>Chryseotaleaceae</taxon>
        <taxon>Chryseotalea</taxon>
    </lineage>
</organism>
<dbReference type="RefSeq" id="WP_127123411.1">
    <property type="nucleotide sequence ID" value="NZ_BHXQ01000005.1"/>
</dbReference>